<evidence type="ECO:0000256" key="4">
    <source>
        <dbReference type="ARBA" id="ARBA00023136"/>
    </source>
</evidence>
<feature type="transmembrane region" description="Helical" evidence="6">
    <location>
        <begin position="220"/>
        <end position="238"/>
    </location>
</feature>
<feature type="transmembrane region" description="Helical" evidence="6">
    <location>
        <begin position="187"/>
        <end position="208"/>
    </location>
</feature>
<feature type="transmembrane region" description="Helical" evidence="6">
    <location>
        <begin position="250"/>
        <end position="272"/>
    </location>
</feature>
<name>A0A6A6ALZ0_9PLEO</name>
<dbReference type="OrthoDB" id="3903189at2759"/>
<evidence type="ECO:0000313" key="9">
    <source>
        <dbReference type="Proteomes" id="UP000799771"/>
    </source>
</evidence>
<organism evidence="8 9">
    <name type="scientific">Dothidotthia symphoricarpi CBS 119687</name>
    <dbReference type="NCBI Taxonomy" id="1392245"/>
    <lineage>
        <taxon>Eukaryota</taxon>
        <taxon>Fungi</taxon>
        <taxon>Dikarya</taxon>
        <taxon>Ascomycota</taxon>
        <taxon>Pezizomycotina</taxon>
        <taxon>Dothideomycetes</taxon>
        <taxon>Pleosporomycetidae</taxon>
        <taxon>Pleosporales</taxon>
        <taxon>Dothidotthiaceae</taxon>
        <taxon>Dothidotthia</taxon>
    </lineage>
</organism>
<dbReference type="GO" id="GO:0016020">
    <property type="term" value="C:membrane"/>
    <property type="evidence" value="ECO:0007669"/>
    <property type="project" value="UniProtKB-SubCell"/>
</dbReference>
<dbReference type="RefSeq" id="XP_033527197.1">
    <property type="nucleotide sequence ID" value="XM_033669463.1"/>
</dbReference>
<comment type="similarity">
    <text evidence="5">Belongs to the SAT4 family.</text>
</comment>
<reference evidence="8" key="1">
    <citation type="journal article" date="2020" name="Stud. Mycol.">
        <title>101 Dothideomycetes genomes: a test case for predicting lifestyles and emergence of pathogens.</title>
        <authorList>
            <person name="Haridas S."/>
            <person name="Albert R."/>
            <person name="Binder M."/>
            <person name="Bloem J."/>
            <person name="Labutti K."/>
            <person name="Salamov A."/>
            <person name="Andreopoulos B."/>
            <person name="Baker S."/>
            <person name="Barry K."/>
            <person name="Bills G."/>
            <person name="Bluhm B."/>
            <person name="Cannon C."/>
            <person name="Castanera R."/>
            <person name="Culley D."/>
            <person name="Daum C."/>
            <person name="Ezra D."/>
            <person name="Gonzalez J."/>
            <person name="Henrissat B."/>
            <person name="Kuo A."/>
            <person name="Liang C."/>
            <person name="Lipzen A."/>
            <person name="Lutzoni F."/>
            <person name="Magnuson J."/>
            <person name="Mondo S."/>
            <person name="Nolan M."/>
            <person name="Ohm R."/>
            <person name="Pangilinan J."/>
            <person name="Park H.-J."/>
            <person name="Ramirez L."/>
            <person name="Alfaro M."/>
            <person name="Sun H."/>
            <person name="Tritt A."/>
            <person name="Yoshinaga Y."/>
            <person name="Zwiers L.-H."/>
            <person name="Turgeon B."/>
            <person name="Goodwin S."/>
            <person name="Spatafora J."/>
            <person name="Crous P."/>
            <person name="Grigoriev I."/>
        </authorList>
    </citation>
    <scope>NUCLEOTIDE SEQUENCE</scope>
    <source>
        <strain evidence="8">CBS 119687</strain>
    </source>
</reference>
<feature type="transmembrane region" description="Helical" evidence="6">
    <location>
        <begin position="12"/>
        <end position="31"/>
    </location>
</feature>
<keyword evidence="3 6" id="KW-1133">Transmembrane helix</keyword>
<dbReference type="InterPro" id="IPR052337">
    <property type="entry name" value="SAT4-like"/>
</dbReference>
<gene>
    <name evidence="8" type="ORF">P153DRAFT_373503</name>
</gene>
<keyword evidence="9" id="KW-1185">Reference proteome</keyword>
<dbReference type="EMBL" id="ML977500">
    <property type="protein sequence ID" value="KAF2132810.1"/>
    <property type="molecule type" value="Genomic_DNA"/>
</dbReference>
<dbReference type="Pfam" id="PF20684">
    <property type="entry name" value="Fung_rhodopsin"/>
    <property type="match status" value="1"/>
</dbReference>
<dbReference type="InterPro" id="IPR049326">
    <property type="entry name" value="Rhodopsin_dom_fungi"/>
</dbReference>
<evidence type="ECO:0000259" key="7">
    <source>
        <dbReference type="Pfam" id="PF20684"/>
    </source>
</evidence>
<dbReference type="GeneID" id="54409895"/>
<sequence>MPGETFGTSFQHGLAFETWILYGISIFLILLRTVARWRRVRSPSQFAADDWVMITAVPLFYTGLVVCLNATASGGGSNLYPPEQLPGFTQEEINDRIEGSKIVVVSEQCMLNLIWTLKACMLLMLARMTTGTIHLKLIRIVAVYTIVGWVAVQITFFAACQPFKGYWAMPPPNSQCTTLEHYAYVQASFNITSDLLIIAVPLPMVMALKLPIKQKIGLGLLFSMGTFVIIAAILTKYYNLSDIYSTVYMFWYTREASVAIWVSNLPGIWPLMREHIRFLRERTGSYVNSSNRLPQYAFGSSYGNTSKGRRSHIRTGNFQNIPSATDIEMGATVTRPGVRSLHFSEKPGSHISEASSRVSVDSDERALNQASYWKNMHVLEVQVDTKVEIQRDNWDGEKMEITTHVEGPEGEARQSR</sequence>
<dbReference type="PANTHER" id="PTHR33048">
    <property type="entry name" value="PTH11-LIKE INTEGRAL MEMBRANE PROTEIN (AFU_ORTHOLOGUE AFUA_5G11245)"/>
    <property type="match status" value="1"/>
</dbReference>
<evidence type="ECO:0000256" key="1">
    <source>
        <dbReference type="ARBA" id="ARBA00004141"/>
    </source>
</evidence>
<protein>
    <recommendedName>
        <fullName evidence="7">Rhodopsin domain-containing protein</fullName>
    </recommendedName>
</protein>
<evidence type="ECO:0000313" key="8">
    <source>
        <dbReference type="EMBL" id="KAF2132810.1"/>
    </source>
</evidence>
<dbReference type="PANTHER" id="PTHR33048:SF149">
    <property type="entry name" value="UBID FAMILY DECARBOXYLASE"/>
    <property type="match status" value="1"/>
</dbReference>
<evidence type="ECO:0000256" key="5">
    <source>
        <dbReference type="ARBA" id="ARBA00038359"/>
    </source>
</evidence>
<accession>A0A6A6ALZ0</accession>
<evidence type="ECO:0000256" key="2">
    <source>
        <dbReference type="ARBA" id="ARBA00022692"/>
    </source>
</evidence>
<feature type="transmembrane region" description="Helical" evidence="6">
    <location>
        <begin position="137"/>
        <end position="159"/>
    </location>
</feature>
<keyword evidence="2 6" id="KW-0812">Transmembrane</keyword>
<evidence type="ECO:0000256" key="6">
    <source>
        <dbReference type="SAM" id="Phobius"/>
    </source>
</evidence>
<keyword evidence="4 6" id="KW-0472">Membrane</keyword>
<comment type="subcellular location">
    <subcellularLocation>
        <location evidence="1">Membrane</location>
        <topology evidence="1">Multi-pass membrane protein</topology>
    </subcellularLocation>
</comment>
<dbReference type="AlphaFoldDB" id="A0A6A6ALZ0"/>
<feature type="domain" description="Rhodopsin" evidence="7">
    <location>
        <begin position="32"/>
        <end position="273"/>
    </location>
</feature>
<evidence type="ECO:0000256" key="3">
    <source>
        <dbReference type="ARBA" id="ARBA00022989"/>
    </source>
</evidence>
<dbReference type="Proteomes" id="UP000799771">
    <property type="component" value="Unassembled WGS sequence"/>
</dbReference>
<proteinExistence type="inferred from homology"/>